<gene>
    <name evidence="3" type="ORF">HK097_004974</name>
</gene>
<proteinExistence type="predicted"/>
<feature type="coiled-coil region" evidence="1">
    <location>
        <begin position="22"/>
        <end position="49"/>
    </location>
</feature>
<comment type="caution">
    <text evidence="3">The sequence shown here is derived from an EMBL/GenBank/DDBJ whole genome shotgun (WGS) entry which is preliminary data.</text>
</comment>
<dbReference type="EMBL" id="JADGJD010002345">
    <property type="protein sequence ID" value="KAJ3033096.1"/>
    <property type="molecule type" value="Genomic_DNA"/>
</dbReference>
<feature type="region of interest" description="Disordered" evidence="2">
    <location>
        <begin position="55"/>
        <end position="120"/>
    </location>
</feature>
<name>A0AAD5S2Y0_9FUNG</name>
<keyword evidence="1" id="KW-0175">Coiled coil</keyword>
<sequence length="147" mass="15917">TPVRSRQVAALSRTVLELKGVVDRVVEENGRLRDTVEELRRRLEVLERGQLPWKLKASTPSSTPLSLADPSTLPAAPVNFSAAASSSSVNPASDSDPKAPPSVWAGPSTKENQESSKWPLMDYRAEDSAMTLVYCKAEEEVEAALAL</sequence>
<feature type="non-terminal residue" evidence="3">
    <location>
        <position position="1"/>
    </location>
</feature>
<evidence type="ECO:0000313" key="4">
    <source>
        <dbReference type="Proteomes" id="UP001212841"/>
    </source>
</evidence>
<protein>
    <submittedName>
        <fullName evidence="3">Uncharacterized protein</fullName>
    </submittedName>
</protein>
<organism evidence="3 4">
    <name type="scientific">Rhizophlyctis rosea</name>
    <dbReference type="NCBI Taxonomy" id="64517"/>
    <lineage>
        <taxon>Eukaryota</taxon>
        <taxon>Fungi</taxon>
        <taxon>Fungi incertae sedis</taxon>
        <taxon>Chytridiomycota</taxon>
        <taxon>Chytridiomycota incertae sedis</taxon>
        <taxon>Chytridiomycetes</taxon>
        <taxon>Rhizophlyctidales</taxon>
        <taxon>Rhizophlyctidaceae</taxon>
        <taxon>Rhizophlyctis</taxon>
    </lineage>
</organism>
<evidence type="ECO:0000313" key="3">
    <source>
        <dbReference type="EMBL" id="KAJ3033096.1"/>
    </source>
</evidence>
<keyword evidence="4" id="KW-1185">Reference proteome</keyword>
<evidence type="ECO:0000256" key="2">
    <source>
        <dbReference type="SAM" id="MobiDB-lite"/>
    </source>
</evidence>
<accession>A0AAD5S2Y0</accession>
<dbReference type="Proteomes" id="UP001212841">
    <property type="component" value="Unassembled WGS sequence"/>
</dbReference>
<feature type="compositionally biased region" description="Low complexity" evidence="2">
    <location>
        <begin position="74"/>
        <end position="94"/>
    </location>
</feature>
<evidence type="ECO:0000256" key="1">
    <source>
        <dbReference type="SAM" id="Coils"/>
    </source>
</evidence>
<dbReference type="AlphaFoldDB" id="A0AAD5S2Y0"/>
<feature type="non-terminal residue" evidence="3">
    <location>
        <position position="147"/>
    </location>
</feature>
<reference evidence="3" key="1">
    <citation type="submission" date="2020-05" db="EMBL/GenBank/DDBJ databases">
        <title>Phylogenomic resolution of chytrid fungi.</title>
        <authorList>
            <person name="Stajich J.E."/>
            <person name="Amses K."/>
            <person name="Simmons R."/>
            <person name="Seto K."/>
            <person name="Myers J."/>
            <person name="Bonds A."/>
            <person name="Quandt C.A."/>
            <person name="Barry K."/>
            <person name="Liu P."/>
            <person name="Grigoriev I."/>
            <person name="Longcore J.E."/>
            <person name="James T.Y."/>
        </authorList>
    </citation>
    <scope>NUCLEOTIDE SEQUENCE</scope>
    <source>
        <strain evidence="3">JEL0318</strain>
    </source>
</reference>